<evidence type="ECO:0000313" key="7">
    <source>
        <dbReference type="Proteomes" id="UP000747399"/>
    </source>
</evidence>
<dbReference type="GO" id="GO:0005737">
    <property type="term" value="C:cytoplasm"/>
    <property type="evidence" value="ECO:0007669"/>
    <property type="project" value="TreeGrafter"/>
</dbReference>
<dbReference type="PANTHER" id="PTHR11142:SF5">
    <property type="entry name" value="TRNA PSEUDOURIDINE(38_39) SYNTHASE"/>
    <property type="match status" value="1"/>
</dbReference>
<protein>
    <recommendedName>
        <fullName evidence="5">Pseudouridine synthase I TruA alpha/beta domain-containing protein</fullName>
    </recommendedName>
</protein>
<feature type="region of interest" description="Disordered" evidence="4">
    <location>
        <begin position="245"/>
        <end position="316"/>
    </location>
</feature>
<comment type="similarity">
    <text evidence="1">Belongs to the tRNA pseudouridine synthase TruA family.</text>
</comment>
<dbReference type="SUPFAM" id="SSF55120">
    <property type="entry name" value="Pseudouridine synthase"/>
    <property type="match status" value="1"/>
</dbReference>
<feature type="domain" description="Pseudouridine synthase I TruA alpha/beta" evidence="5">
    <location>
        <begin position="337"/>
        <end position="449"/>
    </location>
</feature>
<sequence length="565" mass="61348">MDENCSSIRADLLQRLQSLTQHAATDDTLPLPDLANQLTELANHMRLASRNAALPPAPRAATCDTAMDTGPRGAVQGAPTDAAAFPGQQPSKKQRRAPREFDFSRYRTRFVALELMYVGWSFQGFARQDNTENTIEGVLFSALRKVKLVPEAAATPISDLNYSRCGRTDRGVSALGQVVALRLRSSARVDEPEAPLELEYDYPRLVNKALPPEVRVLGWAPVPAEFNARFCAQYREYKYFIVQQRLQPSPPPPPLPPAHSEAKTASAATLQPGGDNGAISTHAVEGSGEAQGGPSAEPLPGPVPDPEPNLDPDSVSDLDPGTSCCSFLLDIDAMRAAAAHFVGEHDFRNFCKPDVATVRSFRRRILSFTINPVSTSTADKAHQVFAMTVRGTAFLWHQVRCMAAVLLMVGRGQERPEIVSKLLDVETTPRKPQYSMAPEEPLLLYACGFSSLRFRRSTPAMDGTMGDVAGLMHRHLIGAALTAACHSRLTKDDRSAGCTEDVAAARSGVGGSAPHIPLERRQTEPSVEERMARRGLPWPPEPRQPGRGEGTGGADEEGEDDAMME</sequence>
<feature type="region of interest" description="Disordered" evidence="4">
    <location>
        <begin position="72"/>
        <end position="98"/>
    </location>
</feature>
<dbReference type="InterPro" id="IPR020097">
    <property type="entry name" value="PsdUridine_synth_TruA_a/b_dom"/>
</dbReference>
<comment type="caution">
    <text evidence="6">The sequence shown here is derived from an EMBL/GenBank/DDBJ whole genome shotgun (WGS) entry which is preliminary data.</text>
</comment>
<dbReference type="GO" id="GO:0003723">
    <property type="term" value="F:RNA binding"/>
    <property type="evidence" value="ECO:0007669"/>
    <property type="project" value="InterPro"/>
</dbReference>
<dbReference type="GO" id="GO:0009982">
    <property type="term" value="F:pseudouridine synthase activity"/>
    <property type="evidence" value="ECO:0007669"/>
    <property type="project" value="InterPro"/>
</dbReference>
<keyword evidence="3" id="KW-0413">Isomerase</keyword>
<dbReference type="InterPro" id="IPR020094">
    <property type="entry name" value="TruA/RsuA/RluB/E/F_N"/>
</dbReference>
<dbReference type="InterPro" id="IPR020103">
    <property type="entry name" value="PsdUridine_synth_cat_dom_sf"/>
</dbReference>
<dbReference type="HAMAP" id="MF_00171">
    <property type="entry name" value="TruA"/>
    <property type="match status" value="1"/>
</dbReference>
<reference evidence="6" key="1">
    <citation type="journal article" date="2021" name="Proc. Natl. Acad. Sci. U.S.A.">
        <title>Three genomes in the algal genus Volvox reveal the fate of a haploid sex-determining region after a transition to homothallism.</title>
        <authorList>
            <person name="Yamamoto K."/>
            <person name="Hamaji T."/>
            <person name="Kawai-Toyooka H."/>
            <person name="Matsuzaki R."/>
            <person name="Takahashi F."/>
            <person name="Nishimura Y."/>
            <person name="Kawachi M."/>
            <person name="Noguchi H."/>
            <person name="Minakuchi Y."/>
            <person name="Umen J.G."/>
            <person name="Toyoda A."/>
            <person name="Nozaki H."/>
        </authorList>
    </citation>
    <scope>NUCLEOTIDE SEQUENCE</scope>
    <source>
        <strain evidence="6">NIES-3780</strain>
    </source>
</reference>
<dbReference type="Pfam" id="PF01416">
    <property type="entry name" value="PseudoU_synth_1"/>
    <property type="match status" value="1"/>
</dbReference>
<evidence type="ECO:0000259" key="5">
    <source>
        <dbReference type="Pfam" id="PF01416"/>
    </source>
</evidence>
<keyword evidence="2" id="KW-0819">tRNA processing</keyword>
<accession>A0A8J4FCA2</accession>
<evidence type="ECO:0000256" key="1">
    <source>
        <dbReference type="ARBA" id="ARBA00009375"/>
    </source>
</evidence>
<evidence type="ECO:0000256" key="4">
    <source>
        <dbReference type="SAM" id="MobiDB-lite"/>
    </source>
</evidence>
<dbReference type="Proteomes" id="UP000747399">
    <property type="component" value="Unassembled WGS sequence"/>
</dbReference>
<feature type="compositionally biased region" description="Pro residues" evidence="4">
    <location>
        <begin position="297"/>
        <end position="307"/>
    </location>
</feature>
<dbReference type="GO" id="GO:0031119">
    <property type="term" value="P:tRNA pseudouridine synthesis"/>
    <property type="evidence" value="ECO:0007669"/>
    <property type="project" value="TreeGrafter"/>
</dbReference>
<dbReference type="InterPro" id="IPR001406">
    <property type="entry name" value="PsdUridine_synth_TruA"/>
</dbReference>
<evidence type="ECO:0000256" key="2">
    <source>
        <dbReference type="ARBA" id="ARBA00022694"/>
    </source>
</evidence>
<dbReference type="PANTHER" id="PTHR11142">
    <property type="entry name" value="PSEUDOURIDYLATE SYNTHASE"/>
    <property type="match status" value="1"/>
</dbReference>
<dbReference type="EMBL" id="BNCO01000072">
    <property type="protein sequence ID" value="GIL65067.1"/>
    <property type="molecule type" value="Genomic_DNA"/>
</dbReference>
<dbReference type="AlphaFoldDB" id="A0A8J4FCA2"/>
<keyword evidence="7" id="KW-1185">Reference proteome</keyword>
<dbReference type="NCBIfam" id="TIGR00071">
    <property type="entry name" value="hisT_truA"/>
    <property type="match status" value="1"/>
</dbReference>
<dbReference type="Gene3D" id="3.30.70.580">
    <property type="entry name" value="Pseudouridine synthase I, catalytic domain, N-terminal subdomain"/>
    <property type="match status" value="1"/>
</dbReference>
<proteinExistence type="inferred from homology"/>
<feature type="compositionally biased region" description="Acidic residues" evidence="4">
    <location>
        <begin position="554"/>
        <end position="565"/>
    </location>
</feature>
<organism evidence="6 7">
    <name type="scientific">Volvox africanus</name>
    <dbReference type="NCBI Taxonomy" id="51714"/>
    <lineage>
        <taxon>Eukaryota</taxon>
        <taxon>Viridiplantae</taxon>
        <taxon>Chlorophyta</taxon>
        <taxon>core chlorophytes</taxon>
        <taxon>Chlorophyceae</taxon>
        <taxon>CS clade</taxon>
        <taxon>Chlamydomonadales</taxon>
        <taxon>Volvocaceae</taxon>
        <taxon>Volvox</taxon>
    </lineage>
</organism>
<name>A0A8J4FCA2_9CHLO</name>
<dbReference type="GO" id="GO:1990481">
    <property type="term" value="P:mRNA pseudouridine synthesis"/>
    <property type="evidence" value="ECO:0007669"/>
    <property type="project" value="TreeGrafter"/>
</dbReference>
<feature type="compositionally biased region" description="Basic and acidic residues" evidence="4">
    <location>
        <begin position="517"/>
        <end position="532"/>
    </location>
</feature>
<evidence type="ECO:0000256" key="3">
    <source>
        <dbReference type="ARBA" id="ARBA00023235"/>
    </source>
</evidence>
<feature type="region of interest" description="Disordered" evidence="4">
    <location>
        <begin position="507"/>
        <end position="565"/>
    </location>
</feature>
<dbReference type="GO" id="GO:0005634">
    <property type="term" value="C:nucleus"/>
    <property type="evidence" value="ECO:0007669"/>
    <property type="project" value="TreeGrafter"/>
</dbReference>
<feature type="compositionally biased region" description="Pro residues" evidence="4">
    <location>
        <begin position="248"/>
        <end position="257"/>
    </location>
</feature>
<gene>
    <name evidence="6" type="ORF">Vafri_18923</name>
</gene>
<evidence type="ECO:0000313" key="6">
    <source>
        <dbReference type="EMBL" id="GIL65067.1"/>
    </source>
</evidence>
<dbReference type="InterPro" id="IPR020095">
    <property type="entry name" value="PsdUridine_synth_TruA_C"/>
</dbReference>
<dbReference type="Gene3D" id="3.30.70.660">
    <property type="entry name" value="Pseudouridine synthase I, catalytic domain, C-terminal subdomain"/>
    <property type="match status" value="1"/>
</dbReference>